<evidence type="ECO:0000256" key="4">
    <source>
        <dbReference type="ARBA" id="ARBA00022917"/>
    </source>
</evidence>
<keyword evidence="2" id="KW-0547">Nucleotide-binding</keyword>
<comment type="caution">
    <text evidence="7">The sequence shown here is derived from an EMBL/GenBank/DDBJ whole genome shotgun (WGS) entry which is preliminary data.</text>
</comment>
<evidence type="ECO:0000256" key="1">
    <source>
        <dbReference type="ARBA" id="ARBA00022490"/>
    </source>
</evidence>
<dbReference type="Proteomes" id="UP001194729">
    <property type="component" value="Unassembled WGS sequence"/>
</dbReference>
<feature type="domain" description="Translation elongation factor EFTu/EF1A C-terminal" evidence="6">
    <location>
        <begin position="1"/>
        <end position="93"/>
    </location>
</feature>
<evidence type="ECO:0000256" key="2">
    <source>
        <dbReference type="ARBA" id="ARBA00022741"/>
    </source>
</evidence>
<dbReference type="Gene3D" id="2.40.30.10">
    <property type="entry name" value="Translation factors"/>
    <property type="match status" value="1"/>
</dbReference>
<dbReference type="GO" id="GO:0003746">
    <property type="term" value="F:translation elongation factor activity"/>
    <property type="evidence" value="ECO:0007669"/>
    <property type="project" value="UniProtKB-KW"/>
</dbReference>
<dbReference type="CDD" id="cd03707">
    <property type="entry name" value="EFTU_III"/>
    <property type="match status" value="1"/>
</dbReference>
<keyword evidence="5" id="KW-0342">GTP-binding</keyword>
<keyword evidence="1" id="KW-0963">Cytoplasm</keyword>
<dbReference type="InterPro" id="IPR009001">
    <property type="entry name" value="Transl_elong_EF1A/Init_IF2_C"/>
</dbReference>
<dbReference type="EMBL" id="JADKYU010000497">
    <property type="protein sequence ID" value="MBF4984589.1"/>
    <property type="molecule type" value="Genomic_DNA"/>
</dbReference>
<organism evidence="7 8">
    <name type="scientific">Nonlabens mediterrranea</name>
    <dbReference type="NCBI Taxonomy" id="1419947"/>
    <lineage>
        <taxon>Bacteria</taxon>
        <taxon>Pseudomonadati</taxon>
        <taxon>Bacteroidota</taxon>
        <taxon>Flavobacteriia</taxon>
        <taxon>Flavobacteriales</taxon>
        <taxon>Flavobacteriaceae</taxon>
        <taxon>Nonlabens</taxon>
    </lineage>
</organism>
<evidence type="ECO:0000313" key="7">
    <source>
        <dbReference type="EMBL" id="MBF4984589.1"/>
    </source>
</evidence>
<proteinExistence type="predicted"/>
<name>A0ABS0A5F4_9FLAO</name>
<evidence type="ECO:0000259" key="6">
    <source>
        <dbReference type="Pfam" id="PF03143"/>
    </source>
</evidence>
<feature type="non-terminal residue" evidence="7">
    <location>
        <position position="1"/>
    </location>
</feature>
<sequence>TPHAKFKAEVYILKKEEGGRHTPFHNNYRPQFYVRTTDVTGNIALPSGVEMVMPGDNLTITVDLIQPIALNLGLRFAIREGGRTVGAGQVTEILD</sequence>
<reference evidence="7 8" key="1">
    <citation type="submission" date="2020-11" db="EMBL/GenBank/DDBJ databases">
        <title>P. mediterranea TC4 genome.</title>
        <authorList>
            <person name="Molmeret M."/>
        </authorList>
    </citation>
    <scope>NUCLEOTIDE SEQUENCE [LARGE SCALE GENOMIC DNA]</scope>
    <source>
        <strain evidence="7 8">TC4</strain>
    </source>
</reference>
<evidence type="ECO:0000313" key="8">
    <source>
        <dbReference type="Proteomes" id="UP001194729"/>
    </source>
</evidence>
<keyword evidence="4" id="KW-0648">Protein biosynthesis</keyword>
<dbReference type="Pfam" id="PF03143">
    <property type="entry name" value="GTP_EFTU_D3"/>
    <property type="match status" value="1"/>
</dbReference>
<evidence type="ECO:0000256" key="3">
    <source>
        <dbReference type="ARBA" id="ARBA00022768"/>
    </source>
</evidence>
<dbReference type="SUPFAM" id="SSF50465">
    <property type="entry name" value="EF-Tu/eEF-1alpha/eIF2-gamma C-terminal domain"/>
    <property type="match status" value="1"/>
</dbReference>
<dbReference type="PANTHER" id="PTHR43721:SF22">
    <property type="entry name" value="ELONGATION FACTOR TU, MITOCHONDRIAL"/>
    <property type="match status" value="1"/>
</dbReference>
<gene>
    <name evidence="7" type="primary">tuf</name>
    <name evidence="7" type="ORF">FNJ87_09710</name>
</gene>
<dbReference type="PANTHER" id="PTHR43721">
    <property type="entry name" value="ELONGATION FACTOR TU-RELATED"/>
    <property type="match status" value="1"/>
</dbReference>
<accession>A0ABS0A5F4</accession>
<evidence type="ECO:0000256" key="5">
    <source>
        <dbReference type="ARBA" id="ARBA00023134"/>
    </source>
</evidence>
<dbReference type="InterPro" id="IPR004160">
    <property type="entry name" value="Transl_elong_EFTu/EF1A_C"/>
</dbReference>
<keyword evidence="8" id="KW-1185">Reference proteome</keyword>
<keyword evidence="3 7" id="KW-0251">Elongation factor</keyword>
<dbReference type="InterPro" id="IPR050055">
    <property type="entry name" value="EF-Tu_GTPase"/>
</dbReference>
<protein>
    <submittedName>
        <fullName evidence="7">Elongation factor Tu</fullName>
    </submittedName>
</protein>